<sequence>MPKGDVSIHQAPVSHEILTRFCFHSNSSSATIIMSLPQPVPPSWKDLGKSSNDLLGKDYPFNANSLEIKTKANDVTFKVAGNNAGGAIVGDLEAKYGNKKHGFTLTNTWTTGNVLKSQIELENQIAKGLKVDILSSLAPEKGTKTATLNTTFKQSGLHTRASLDMFKGPTFVADAVVGRDGFLLGGETAYNVTEGNITRYAAALGYNAPEYAVTVHGLNNFRTFAASYYHRVSTDVEAGAKAVYDSKATTGGVALEVGSKVYLDSSAFVKAKINNVGVIALGYTQALRPGVKLGLGLAVDTQKLNQVSPNGPVHKVGASFTFDS</sequence>
<keyword evidence="9" id="KW-0496">Mitochondrion</keyword>
<evidence type="ECO:0000256" key="2">
    <source>
        <dbReference type="ARBA" id="ARBA00007780"/>
    </source>
</evidence>
<comment type="caution">
    <text evidence="11">The sequence shown here is derived from an EMBL/GenBank/DDBJ whole genome shotgun (WGS) entry which is preliminary data.</text>
</comment>
<dbReference type="InterPro" id="IPR001925">
    <property type="entry name" value="Porin_Euk"/>
</dbReference>
<evidence type="ECO:0000256" key="7">
    <source>
        <dbReference type="ARBA" id="ARBA00023065"/>
    </source>
</evidence>
<evidence type="ECO:0000313" key="12">
    <source>
        <dbReference type="Proteomes" id="UP000518752"/>
    </source>
</evidence>
<dbReference type="EMBL" id="JAACJN010000023">
    <property type="protein sequence ID" value="KAF5389270.1"/>
    <property type="molecule type" value="Genomic_DNA"/>
</dbReference>
<keyword evidence="12" id="KW-1185">Reference proteome</keyword>
<dbReference type="PANTHER" id="PTHR11743:SF70">
    <property type="entry name" value="GH26960P-RELATED"/>
    <property type="match status" value="1"/>
</dbReference>
<dbReference type="InterPro" id="IPR023614">
    <property type="entry name" value="Porin_dom_sf"/>
</dbReference>
<evidence type="ECO:0000256" key="8">
    <source>
        <dbReference type="ARBA" id="ARBA00023114"/>
    </source>
</evidence>
<keyword evidence="7" id="KW-0406">Ion transport</keyword>
<keyword evidence="6" id="KW-1000">Mitochondrion outer membrane</keyword>
<comment type="similarity">
    <text evidence="2">Belongs to the eukaryotic mitochondrial porin family.</text>
</comment>
<evidence type="ECO:0000256" key="3">
    <source>
        <dbReference type="ARBA" id="ARBA00022448"/>
    </source>
</evidence>
<evidence type="ECO:0000313" key="11">
    <source>
        <dbReference type="EMBL" id="KAF5389270.1"/>
    </source>
</evidence>
<evidence type="ECO:0008006" key="13">
    <source>
        <dbReference type="Google" id="ProtNLM"/>
    </source>
</evidence>
<evidence type="ECO:0000256" key="4">
    <source>
        <dbReference type="ARBA" id="ARBA00022452"/>
    </source>
</evidence>
<dbReference type="OrthoDB" id="7827681at2759"/>
<keyword evidence="3" id="KW-0813">Transport</keyword>
<reference evidence="11 12" key="1">
    <citation type="journal article" date="2020" name="ISME J.">
        <title>Uncovering the hidden diversity of litter-decomposition mechanisms in mushroom-forming fungi.</title>
        <authorList>
            <person name="Floudas D."/>
            <person name="Bentzer J."/>
            <person name="Ahren D."/>
            <person name="Johansson T."/>
            <person name="Persson P."/>
            <person name="Tunlid A."/>
        </authorList>
    </citation>
    <scope>NUCLEOTIDE SEQUENCE [LARGE SCALE GENOMIC DNA]</scope>
    <source>
        <strain evidence="11 12">CBS 406.79</strain>
    </source>
</reference>
<dbReference type="CDD" id="cd07306">
    <property type="entry name" value="Porin3_VDAC"/>
    <property type="match status" value="1"/>
</dbReference>
<dbReference type="Proteomes" id="UP000518752">
    <property type="component" value="Unassembled WGS sequence"/>
</dbReference>
<dbReference type="GO" id="GO:0005741">
    <property type="term" value="C:mitochondrial outer membrane"/>
    <property type="evidence" value="ECO:0007669"/>
    <property type="project" value="UniProtKB-SubCell"/>
</dbReference>
<dbReference type="GO" id="GO:0008308">
    <property type="term" value="F:voltage-gated monoatomic anion channel activity"/>
    <property type="evidence" value="ECO:0007669"/>
    <property type="project" value="InterPro"/>
</dbReference>
<comment type="subcellular location">
    <subcellularLocation>
        <location evidence="1">Mitochondrion outer membrane</location>
    </subcellularLocation>
</comment>
<keyword evidence="4" id="KW-1134">Transmembrane beta strand</keyword>
<name>A0A8H5MCD1_9AGAR</name>
<dbReference type="Gene3D" id="2.40.160.10">
    <property type="entry name" value="Porin"/>
    <property type="match status" value="1"/>
</dbReference>
<dbReference type="GO" id="GO:0046930">
    <property type="term" value="C:pore complex"/>
    <property type="evidence" value="ECO:0007669"/>
    <property type="project" value="UniProtKB-KW"/>
</dbReference>
<dbReference type="AlphaFoldDB" id="A0A8H5MCD1"/>
<evidence type="ECO:0000256" key="5">
    <source>
        <dbReference type="ARBA" id="ARBA00022692"/>
    </source>
</evidence>
<dbReference type="PRINTS" id="PR00185">
    <property type="entry name" value="EUKARYTPORIN"/>
</dbReference>
<dbReference type="FunFam" id="2.40.160.10:FF:000012">
    <property type="entry name" value="Voltage-dependent anion-selective channel"/>
    <property type="match status" value="1"/>
</dbReference>
<accession>A0A8H5MCD1</accession>
<evidence type="ECO:0000256" key="1">
    <source>
        <dbReference type="ARBA" id="ARBA00004294"/>
    </source>
</evidence>
<dbReference type="Pfam" id="PF01459">
    <property type="entry name" value="Porin_3"/>
    <property type="match status" value="1"/>
</dbReference>
<dbReference type="InterPro" id="IPR027246">
    <property type="entry name" value="Porin_Euk/Tom40"/>
</dbReference>
<evidence type="ECO:0000256" key="9">
    <source>
        <dbReference type="ARBA" id="ARBA00023128"/>
    </source>
</evidence>
<dbReference type="GO" id="GO:0015288">
    <property type="term" value="F:porin activity"/>
    <property type="evidence" value="ECO:0007669"/>
    <property type="project" value="UniProtKB-KW"/>
</dbReference>
<keyword evidence="5" id="KW-0812">Transmembrane</keyword>
<keyword evidence="8" id="KW-0626">Porin</keyword>
<organism evidence="11 12">
    <name type="scientific">Collybiopsis confluens</name>
    <dbReference type="NCBI Taxonomy" id="2823264"/>
    <lineage>
        <taxon>Eukaryota</taxon>
        <taxon>Fungi</taxon>
        <taxon>Dikarya</taxon>
        <taxon>Basidiomycota</taxon>
        <taxon>Agaricomycotina</taxon>
        <taxon>Agaricomycetes</taxon>
        <taxon>Agaricomycetidae</taxon>
        <taxon>Agaricales</taxon>
        <taxon>Marasmiineae</taxon>
        <taxon>Omphalotaceae</taxon>
        <taxon>Collybiopsis</taxon>
    </lineage>
</organism>
<evidence type="ECO:0000256" key="10">
    <source>
        <dbReference type="ARBA" id="ARBA00023136"/>
    </source>
</evidence>
<proteinExistence type="inferred from homology"/>
<gene>
    <name evidence="11" type="ORF">D9757_003416</name>
</gene>
<keyword evidence="10" id="KW-0472">Membrane</keyword>
<dbReference type="PANTHER" id="PTHR11743">
    <property type="entry name" value="VOLTAGE-DEPENDENT ANION-SELECTIVE CHANNEL"/>
    <property type="match status" value="1"/>
</dbReference>
<evidence type="ECO:0000256" key="6">
    <source>
        <dbReference type="ARBA" id="ARBA00022787"/>
    </source>
</evidence>
<protein>
    <recommendedName>
        <fullName evidence="13">Voltage-dependent ion-selective channel</fullName>
    </recommendedName>
</protein>